<sequence length="296" mass="33744">MKGYTLKWCIPSTYEGMLMREFLIDQQLSKRTLTAVKFDGGRITLNGKEENVRHPLTAGDLLEVRFPEERASESLVAETIPLSIIYEDDDVLVVDKPWGMKTIPTKEEPTGSLANAILGHFNQQDLASTVHIVTRLDKDTSGLVLVAKHRHIHHLFSLQQKEREIHRTYEAFAEGVMKGSGSIEEPVGRKTDSIIEREVRSDGQYALTHYRVEDQFPEFAHLELKLETGRTHQIRVHLSFLGHPLAGDDLYGGSGKLIGRQALHCKRLHFFHPIMKEWTNLECPLPDDMRMLLDSQ</sequence>
<gene>
    <name evidence="1" type="ORF">N5C46_06480</name>
</gene>
<protein>
    <submittedName>
        <fullName evidence="1">RluA family pseudouridine synthase</fullName>
    </submittedName>
</protein>
<proteinExistence type="predicted"/>
<evidence type="ECO:0000313" key="2">
    <source>
        <dbReference type="Proteomes" id="UP001064027"/>
    </source>
</evidence>
<dbReference type="EMBL" id="CP104558">
    <property type="protein sequence ID" value="UXH45709.1"/>
    <property type="molecule type" value="Genomic_DNA"/>
</dbReference>
<organism evidence="1 2">
    <name type="scientific">Rossellomorea vietnamensis</name>
    <dbReference type="NCBI Taxonomy" id="218284"/>
    <lineage>
        <taxon>Bacteria</taxon>
        <taxon>Bacillati</taxon>
        <taxon>Bacillota</taxon>
        <taxon>Bacilli</taxon>
        <taxon>Bacillales</taxon>
        <taxon>Bacillaceae</taxon>
        <taxon>Rossellomorea</taxon>
    </lineage>
</organism>
<evidence type="ECO:0000313" key="1">
    <source>
        <dbReference type="EMBL" id="UXH45709.1"/>
    </source>
</evidence>
<reference evidence="1" key="1">
    <citation type="submission" date="2022-09" db="EMBL/GenBank/DDBJ databases">
        <title>Complete genome sequence of Rossellomorea vietnamensis strain RL-WG62, a newly isolated PGPR with the potential for plant salinity stress alleviation.</title>
        <authorList>
            <person name="Ren L."/>
            <person name="Wang G."/>
            <person name="Hu H."/>
        </authorList>
    </citation>
    <scope>NUCLEOTIDE SEQUENCE</scope>
    <source>
        <strain evidence="1">RL-WG62</strain>
    </source>
</reference>
<keyword evidence="2" id="KW-1185">Reference proteome</keyword>
<accession>A0ACD4CBU1</accession>
<dbReference type="Proteomes" id="UP001064027">
    <property type="component" value="Chromosome"/>
</dbReference>
<name>A0ACD4CBU1_9BACI</name>